<evidence type="ECO:0000256" key="1">
    <source>
        <dbReference type="ARBA" id="ARBA00022801"/>
    </source>
</evidence>
<feature type="domain" description="CN hydrolase" evidence="2">
    <location>
        <begin position="5"/>
        <end position="259"/>
    </location>
</feature>
<evidence type="ECO:0000313" key="4">
    <source>
        <dbReference type="Proteomes" id="UP001244242"/>
    </source>
</evidence>
<reference evidence="3 4" key="1">
    <citation type="submission" date="2023-04" db="EMBL/GenBank/DDBJ databases">
        <title>Halomonas strains isolated from rhizosphere soil.</title>
        <authorList>
            <person name="Xu L."/>
            <person name="Sun J.-Q."/>
        </authorList>
    </citation>
    <scope>NUCLEOTIDE SEQUENCE [LARGE SCALE GENOMIC DNA]</scope>
    <source>
        <strain evidence="3 4">LN1S58</strain>
    </source>
</reference>
<keyword evidence="4" id="KW-1185">Reference proteome</keyword>
<dbReference type="SUPFAM" id="SSF56317">
    <property type="entry name" value="Carbon-nitrogen hydrolase"/>
    <property type="match status" value="1"/>
</dbReference>
<name>A0ABT6VMT7_9GAMM</name>
<comment type="caution">
    <text evidence="3">The sequence shown here is derived from an EMBL/GenBank/DDBJ whole genome shotgun (WGS) entry which is preliminary data.</text>
</comment>
<dbReference type="InterPro" id="IPR050345">
    <property type="entry name" value="Aliph_Amidase/BUP"/>
</dbReference>
<dbReference type="Proteomes" id="UP001244242">
    <property type="component" value="Unassembled WGS sequence"/>
</dbReference>
<dbReference type="InterPro" id="IPR003010">
    <property type="entry name" value="C-N_Hydrolase"/>
</dbReference>
<gene>
    <name evidence="3" type="ORF">QLQ84_15940</name>
</gene>
<accession>A0ABT6VMT7</accession>
<dbReference type="CDD" id="cd07197">
    <property type="entry name" value="nitrilase"/>
    <property type="match status" value="1"/>
</dbReference>
<keyword evidence="1 3" id="KW-0378">Hydrolase</keyword>
<dbReference type="Gene3D" id="3.60.110.10">
    <property type="entry name" value="Carbon-nitrogen hydrolase"/>
    <property type="match status" value="1"/>
</dbReference>
<organism evidence="3 4">
    <name type="scientific">Halomonas kalidii</name>
    <dbReference type="NCBI Taxonomy" id="3043293"/>
    <lineage>
        <taxon>Bacteria</taxon>
        <taxon>Pseudomonadati</taxon>
        <taxon>Pseudomonadota</taxon>
        <taxon>Gammaproteobacteria</taxon>
        <taxon>Oceanospirillales</taxon>
        <taxon>Halomonadaceae</taxon>
        <taxon>Halomonas</taxon>
    </lineage>
</organism>
<evidence type="ECO:0000259" key="2">
    <source>
        <dbReference type="PROSITE" id="PS50263"/>
    </source>
</evidence>
<dbReference type="PANTHER" id="PTHR43674">
    <property type="entry name" value="NITRILASE C965.09-RELATED"/>
    <property type="match status" value="1"/>
</dbReference>
<evidence type="ECO:0000313" key="3">
    <source>
        <dbReference type="EMBL" id="MDI5935287.1"/>
    </source>
</evidence>
<dbReference type="InterPro" id="IPR036526">
    <property type="entry name" value="C-N_Hydrolase_sf"/>
</dbReference>
<proteinExistence type="predicted"/>
<protein>
    <submittedName>
        <fullName evidence="3">Carbon-nitrogen hydrolase family protein</fullName>
    </submittedName>
</protein>
<dbReference type="PANTHER" id="PTHR43674:SF2">
    <property type="entry name" value="BETA-UREIDOPROPIONASE"/>
    <property type="match status" value="1"/>
</dbReference>
<dbReference type="Pfam" id="PF00795">
    <property type="entry name" value="CN_hydrolase"/>
    <property type="match status" value="1"/>
</dbReference>
<dbReference type="RefSeq" id="WP_282722744.1">
    <property type="nucleotide sequence ID" value="NZ_JASCQO010000042.1"/>
</dbReference>
<dbReference type="EMBL" id="JASCQO010000042">
    <property type="protein sequence ID" value="MDI5935287.1"/>
    <property type="molecule type" value="Genomic_DNA"/>
</dbReference>
<dbReference type="PROSITE" id="PS50263">
    <property type="entry name" value="CN_HYDROLASE"/>
    <property type="match status" value="1"/>
</dbReference>
<dbReference type="GO" id="GO:0016787">
    <property type="term" value="F:hydrolase activity"/>
    <property type="evidence" value="ECO:0007669"/>
    <property type="project" value="UniProtKB-KW"/>
</dbReference>
<sequence>MINEIVICAAQMAPNSEDKRVNADRILKMIGDAAKENAKIIAFPECALTPFFTLKNTKDFDHYFDTVPNEITSEIMKSAKDNDISVILPYAEKTNIRYYNSAAVINSKGQLIGNYRKVHIPGAFVQDEVKNFEKIYFTPGDLGFPCFDLDGVRVGIQICYDRHFPEGFRSLALSGAQIIFNVTGAGAYGKPWRSDSWELLLRARAFENGVYVVGVNKIGLEYGQDYFGRSLVASPLGGEITGKTQDHGEDELLIKRIDLDDITEARKRLPAFRDIRIDQYADIYRNINQ</sequence>